<name>A0ABQ9TYP2_SAGOE</name>
<evidence type="ECO:0000313" key="2">
    <source>
        <dbReference type="Proteomes" id="UP001266305"/>
    </source>
</evidence>
<gene>
    <name evidence="1" type="ORF">P7K49_032271</name>
</gene>
<comment type="caution">
    <text evidence="1">The sequence shown here is derived from an EMBL/GenBank/DDBJ whole genome shotgun (WGS) entry which is preliminary data.</text>
</comment>
<proteinExistence type="predicted"/>
<reference evidence="1 2" key="1">
    <citation type="submission" date="2023-05" db="EMBL/GenBank/DDBJ databases">
        <title>B98-5 Cell Line De Novo Hybrid Assembly: An Optical Mapping Approach.</title>
        <authorList>
            <person name="Kananen K."/>
            <person name="Auerbach J.A."/>
            <person name="Kautto E."/>
            <person name="Blachly J.S."/>
        </authorList>
    </citation>
    <scope>NUCLEOTIDE SEQUENCE [LARGE SCALE GENOMIC DNA]</scope>
    <source>
        <strain evidence="1">B95-8</strain>
        <tissue evidence="1">Cell line</tissue>
    </source>
</reference>
<dbReference type="Proteomes" id="UP001266305">
    <property type="component" value="Unassembled WGS sequence"/>
</dbReference>
<feature type="non-terminal residue" evidence="1">
    <location>
        <position position="1"/>
    </location>
</feature>
<organism evidence="1 2">
    <name type="scientific">Saguinus oedipus</name>
    <name type="common">Cotton-top tamarin</name>
    <name type="synonym">Oedipomidas oedipus</name>
    <dbReference type="NCBI Taxonomy" id="9490"/>
    <lineage>
        <taxon>Eukaryota</taxon>
        <taxon>Metazoa</taxon>
        <taxon>Chordata</taxon>
        <taxon>Craniata</taxon>
        <taxon>Vertebrata</taxon>
        <taxon>Euteleostomi</taxon>
        <taxon>Mammalia</taxon>
        <taxon>Eutheria</taxon>
        <taxon>Euarchontoglires</taxon>
        <taxon>Primates</taxon>
        <taxon>Haplorrhini</taxon>
        <taxon>Platyrrhini</taxon>
        <taxon>Cebidae</taxon>
        <taxon>Callitrichinae</taxon>
        <taxon>Saguinus</taxon>
    </lineage>
</organism>
<evidence type="ECO:0000313" key="1">
    <source>
        <dbReference type="EMBL" id="KAK2089605.1"/>
    </source>
</evidence>
<keyword evidence="2" id="KW-1185">Reference proteome</keyword>
<dbReference type="EMBL" id="JASSZA010000018">
    <property type="protein sequence ID" value="KAK2089605.1"/>
    <property type="molecule type" value="Genomic_DNA"/>
</dbReference>
<accession>A0ABQ9TYP2</accession>
<sequence>QAQHLGSRLAPTINSAVDSSKAVVLCSTAGDVKRSLIPLATAARDPWKFRRAKEQIELHPCNDSVLRVGVLGPPGHCSPSAQALALTIYEMRLAAAPSE</sequence>
<protein>
    <submittedName>
        <fullName evidence="1">Uncharacterized protein</fullName>
    </submittedName>
</protein>